<name>A0A0F9A8I8_9ZZZZ</name>
<feature type="region of interest" description="Disordered" evidence="1">
    <location>
        <begin position="1"/>
        <end position="22"/>
    </location>
</feature>
<comment type="caution">
    <text evidence="2">The sequence shown here is derived from an EMBL/GenBank/DDBJ whole genome shotgun (WGS) entry which is preliminary data.</text>
</comment>
<accession>A0A0F9A8I8</accession>
<evidence type="ECO:0000313" key="2">
    <source>
        <dbReference type="EMBL" id="KKL05760.1"/>
    </source>
</evidence>
<dbReference type="EMBL" id="LAZR01043983">
    <property type="protein sequence ID" value="KKL05760.1"/>
    <property type="molecule type" value="Genomic_DNA"/>
</dbReference>
<reference evidence="2" key="1">
    <citation type="journal article" date="2015" name="Nature">
        <title>Complex archaea that bridge the gap between prokaryotes and eukaryotes.</title>
        <authorList>
            <person name="Spang A."/>
            <person name="Saw J.H."/>
            <person name="Jorgensen S.L."/>
            <person name="Zaremba-Niedzwiedzka K."/>
            <person name="Martijn J."/>
            <person name="Lind A.E."/>
            <person name="van Eijk R."/>
            <person name="Schleper C."/>
            <person name="Guy L."/>
            <person name="Ettema T.J."/>
        </authorList>
    </citation>
    <scope>NUCLEOTIDE SEQUENCE</scope>
</reference>
<protein>
    <submittedName>
        <fullName evidence="2">Uncharacterized protein</fullName>
    </submittedName>
</protein>
<feature type="non-terminal residue" evidence="2">
    <location>
        <position position="22"/>
    </location>
</feature>
<sequence length="22" mass="2597">MRTINKIFSKRPARKGDSLIHK</sequence>
<dbReference type="AlphaFoldDB" id="A0A0F9A8I8"/>
<gene>
    <name evidence="2" type="ORF">LCGC14_2602800</name>
</gene>
<evidence type="ECO:0000256" key="1">
    <source>
        <dbReference type="SAM" id="MobiDB-lite"/>
    </source>
</evidence>
<proteinExistence type="predicted"/>
<organism evidence="2">
    <name type="scientific">marine sediment metagenome</name>
    <dbReference type="NCBI Taxonomy" id="412755"/>
    <lineage>
        <taxon>unclassified sequences</taxon>
        <taxon>metagenomes</taxon>
        <taxon>ecological metagenomes</taxon>
    </lineage>
</organism>